<name>U4KNJ7_ALTPJ</name>
<sequence length="311" mass="35806">MFKWVGRIFYVIFALLFVLVIGNGSGLVQQSYYNNEVLKKIHTTKDAVKNFSSLGNGYLQLEPVFNESYTDLSTKHPTNTKIDFDLSIYPLVVTQESNGKIDSESGFFFVFLLPEGKSLLDDYGIKSIGIVIESTKVSLDEKVAGTPYLQLNDTKPILTISNAEFRKTDEDKDLDFSITGLQVFAYTDNNQRYSLLNLGQTTKESNNDNVMIVPSFELTKAQLDVTDKVVNKSPEELAQNGIYHEKADLSPYYSWYWYVGLIYIVIIIIIPFFLFFRKQTFAYIRRVKQERQNKKDVEKKIEHLKQPNKEE</sequence>
<evidence type="ECO:0000313" key="3">
    <source>
        <dbReference type="Proteomes" id="UP000032740"/>
    </source>
</evidence>
<protein>
    <submittedName>
        <fullName evidence="2">Uncharacterized protein</fullName>
    </submittedName>
</protein>
<keyword evidence="3" id="KW-1185">Reference proteome</keyword>
<organism evidence="2 3">
    <name type="scientific">Alteracholeplasma palmae (strain ATCC 49389 / J233)</name>
    <name type="common">Acholeplasma palmae</name>
    <dbReference type="NCBI Taxonomy" id="1318466"/>
    <lineage>
        <taxon>Bacteria</taxon>
        <taxon>Bacillati</taxon>
        <taxon>Mycoplasmatota</taxon>
        <taxon>Mollicutes</taxon>
        <taxon>Acholeplasmatales</taxon>
        <taxon>Acholeplasmataceae</taxon>
        <taxon>Acholeplasma</taxon>
    </lineage>
</organism>
<gene>
    <name evidence="2" type="ORF">BN85401880</name>
</gene>
<dbReference type="AlphaFoldDB" id="U4KNJ7"/>
<accession>U4KNJ7</accession>
<dbReference type="EMBL" id="FO681347">
    <property type="protein sequence ID" value="CCV63765.1"/>
    <property type="molecule type" value="Genomic_DNA"/>
</dbReference>
<dbReference type="KEGG" id="apal:BN85401880"/>
<dbReference type="OrthoDB" id="384430at2"/>
<dbReference type="Proteomes" id="UP000032740">
    <property type="component" value="Chromosome"/>
</dbReference>
<dbReference type="RefSeq" id="WP_026655014.1">
    <property type="nucleotide sequence ID" value="NC_022538.1"/>
</dbReference>
<proteinExistence type="predicted"/>
<keyword evidence="1" id="KW-1133">Transmembrane helix</keyword>
<reference evidence="2 3" key="1">
    <citation type="journal article" date="2013" name="J. Mol. Microbiol. Biotechnol.">
        <title>Analysis of the Complete Genomes of Acholeplasma brassicae , A. palmae and A. laidlawii and Their Comparison to the Obligate Parasites from ' Candidatus Phytoplasma'.</title>
        <authorList>
            <person name="Kube M."/>
            <person name="Siewert C."/>
            <person name="Migdoll A.M."/>
            <person name="Duduk B."/>
            <person name="Holz S."/>
            <person name="Rabus R."/>
            <person name="Seemuller E."/>
            <person name="Mitrovic J."/>
            <person name="Muller I."/>
            <person name="Buttner C."/>
            <person name="Reinhardt R."/>
        </authorList>
    </citation>
    <scope>NUCLEOTIDE SEQUENCE [LARGE SCALE GENOMIC DNA]</scope>
    <source>
        <strain evidence="2 3">J233</strain>
    </source>
</reference>
<feature type="transmembrane region" description="Helical" evidence="1">
    <location>
        <begin position="255"/>
        <end position="276"/>
    </location>
</feature>
<keyword evidence="1" id="KW-0812">Transmembrane</keyword>
<evidence type="ECO:0000256" key="1">
    <source>
        <dbReference type="SAM" id="Phobius"/>
    </source>
</evidence>
<dbReference type="STRING" id="1318466.BN85401880"/>
<evidence type="ECO:0000313" key="2">
    <source>
        <dbReference type="EMBL" id="CCV63765.1"/>
    </source>
</evidence>
<dbReference type="HOGENOM" id="CLU_893182_0_0_14"/>
<keyword evidence="1" id="KW-0472">Membrane</keyword>